<organism evidence="2 3">
    <name type="scientific">Vandammella animalimorsus</name>
    <dbReference type="NCBI Taxonomy" id="2029117"/>
    <lineage>
        <taxon>Bacteria</taxon>
        <taxon>Pseudomonadati</taxon>
        <taxon>Pseudomonadota</taxon>
        <taxon>Betaproteobacteria</taxon>
        <taxon>Burkholderiales</taxon>
        <taxon>Comamonadaceae</taxon>
        <taxon>Vandammella</taxon>
    </lineage>
</organism>
<proteinExistence type="predicted"/>
<dbReference type="Proteomes" id="UP000275180">
    <property type="component" value="Unassembled WGS sequence"/>
</dbReference>
<evidence type="ECO:0000313" key="2">
    <source>
        <dbReference type="EMBL" id="RMX11665.1"/>
    </source>
</evidence>
<sequence length="68" mass="8200">MFDFLVQSRDFFGGVFILSAIRLFIFFERSDDAGILRFQRLVAGVDRIVFLCSRSRTWWRWRVTKLAY</sequence>
<keyword evidence="1" id="KW-0812">Transmembrane</keyword>
<reference evidence="2 3" key="1">
    <citation type="submission" date="2018-10" db="EMBL/GenBank/DDBJ databases">
        <title>Comamonadaceae CDC group NO-1 genome sequencing and assembly.</title>
        <authorList>
            <person name="Bernier A.-M."/>
            <person name="Bernard K."/>
        </authorList>
    </citation>
    <scope>NUCLEOTIDE SEQUENCE [LARGE SCALE GENOMIC DNA]</scope>
    <source>
        <strain evidence="2 3">NML180582</strain>
    </source>
</reference>
<name>A0A3M6R8R8_9BURK</name>
<gene>
    <name evidence="2" type="ORF">EBQ34_10215</name>
</gene>
<keyword evidence="1" id="KW-1133">Transmembrane helix</keyword>
<evidence type="ECO:0000256" key="1">
    <source>
        <dbReference type="SAM" id="Phobius"/>
    </source>
</evidence>
<dbReference type="AlphaFoldDB" id="A0A3M6R8R8"/>
<dbReference type="EMBL" id="RDQJ01000014">
    <property type="protein sequence ID" value="RMX11665.1"/>
    <property type="molecule type" value="Genomic_DNA"/>
</dbReference>
<feature type="transmembrane region" description="Helical" evidence="1">
    <location>
        <begin position="12"/>
        <end position="30"/>
    </location>
</feature>
<comment type="caution">
    <text evidence="2">The sequence shown here is derived from an EMBL/GenBank/DDBJ whole genome shotgun (WGS) entry which is preliminary data.</text>
</comment>
<evidence type="ECO:0000313" key="3">
    <source>
        <dbReference type="Proteomes" id="UP000275180"/>
    </source>
</evidence>
<accession>A0A3M6R8R8</accession>
<protein>
    <submittedName>
        <fullName evidence="2">Uncharacterized protein</fullName>
    </submittedName>
</protein>
<keyword evidence="1" id="KW-0472">Membrane</keyword>